<accession>N1PT86</accession>
<organism evidence="1 2">
    <name type="scientific">Dothistroma septosporum (strain NZE10 / CBS 128990)</name>
    <name type="common">Red band needle blight fungus</name>
    <name type="synonym">Mycosphaerella pini</name>
    <dbReference type="NCBI Taxonomy" id="675120"/>
    <lineage>
        <taxon>Eukaryota</taxon>
        <taxon>Fungi</taxon>
        <taxon>Dikarya</taxon>
        <taxon>Ascomycota</taxon>
        <taxon>Pezizomycotina</taxon>
        <taxon>Dothideomycetes</taxon>
        <taxon>Dothideomycetidae</taxon>
        <taxon>Mycosphaerellales</taxon>
        <taxon>Mycosphaerellaceae</taxon>
        <taxon>Dothistroma</taxon>
    </lineage>
</organism>
<protein>
    <submittedName>
        <fullName evidence="1">Uncharacterized protein</fullName>
    </submittedName>
</protein>
<dbReference type="AlphaFoldDB" id="N1PT86"/>
<dbReference type="HOGENOM" id="CLU_2622009_0_0_1"/>
<gene>
    <name evidence="1" type="ORF">DOTSEDRAFT_70559</name>
</gene>
<reference evidence="1 2" key="2">
    <citation type="journal article" date="2012" name="PLoS Pathog.">
        <title>Diverse lifestyles and strategies of plant pathogenesis encoded in the genomes of eighteen Dothideomycetes fungi.</title>
        <authorList>
            <person name="Ohm R.A."/>
            <person name="Feau N."/>
            <person name="Henrissat B."/>
            <person name="Schoch C.L."/>
            <person name="Horwitz B.A."/>
            <person name="Barry K.W."/>
            <person name="Condon B.J."/>
            <person name="Copeland A.C."/>
            <person name="Dhillon B."/>
            <person name="Glaser F."/>
            <person name="Hesse C.N."/>
            <person name="Kosti I."/>
            <person name="LaButti K."/>
            <person name="Lindquist E.A."/>
            <person name="Lucas S."/>
            <person name="Salamov A.A."/>
            <person name="Bradshaw R.E."/>
            <person name="Ciuffetti L."/>
            <person name="Hamelin R.C."/>
            <person name="Kema G.H.J."/>
            <person name="Lawrence C."/>
            <person name="Scott J.A."/>
            <person name="Spatafora J.W."/>
            <person name="Turgeon B.G."/>
            <person name="de Wit P.J.G.M."/>
            <person name="Zhong S."/>
            <person name="Goodwin S.B."/>
            <person name="Grigoriev I.V."/>
        </authorList>
    </citation>
    <scope>NUCLEOTIDE SEQUENCE [LARGE SCALE GENOMIC DNA]</scope>
    <source>
        <strain evidence="2">NZE10 / CBS 128990</strain>
    </source>
</reference>
<dbReference type="EMBL" id="KB446537">
    <property type="protein sequence ID" value="EME46587.1"/>
    <property type="molecule type" value="Genomic_DNA"/>
</dbReference>
<proteinExistence type="predicted"/>
<name>N1PT86_DOTSN</name>
<reference evidence="2" key="1">
    <citation type="journal article" date="2012" name="PLoS Genet.">
        <title>The genomes of the fungal plant pathogens Cladosporium fulvum and Dothistroma septosporum reveal adaptation to different hosts and lifestyles but also signatures of common ancestry.</title>
        <authorList>
            <person name="de Wit P.J.G.M."/>
            <person name="van der Burgt A."/>
            <person name="Oekmen B."/>
            <person name="Stergiopoulos I."/>
            <person name="Abd-Elsalam K.A."/>
            <person name="Aerts A.L."/>
            <person name="Bahkali A.H."/>
            <person name="Beenen H.G."/>
            <person name="Chettri P."/>
            <person name="Cox M.P."/>
            <person name="Datema E."/>
            <person name="de Vries R.P."/>
            <person name="Dhillon B."/>
            <person name="Ganley A.R."/>
            <person name="Griffiths S.A."/>
            <person name="Guo Y."/>
            <person name="Hamelin R.C."/>
            <person name="Henrissat B."/>
            <person name="Kabir M.S."/>
            <person name="Jashni M.K."/>
            <person name="Kema G."/>
            <person name="Klaubauf S."/>
            <person name="Lapidus A."/>
            <person name="Levasseur A."/>
            <person name="Lindquist E."/>
            <person name="Mehrabi R."/>
            <person name="Ohm R.A."/>
            <person name="Owen T.J."/>
            <person name="Salamov A."/>
            <person name="Schwelm A."/>
            <person name="Schijlen E."/>
            <person name="Sun H."/>
            <person name="van den Burg H.A."/>
            <person name="van Ham R.C.H.J."/>
            <person name="Zhang S."/>
            <person name="Goodwin S.B."/>
            <person name="Grigoriev I.V."/>
            <person name="Collemare J."/>
            <person name="Bradshaw R.E."/>
        </authorList>
    </citation>
    <scope>NUCLEOTIDE SEQUENCE [LARGE SCALE GENOMIC DNA]</scope>
    <source>
        <strain evidence="2">NZE10 / CBS 128990</strain>
    </source>
</reference>
<sequence>MVFRVLRGAMMNVLQLQISDDQKWEDVYLQNVAGDVCRSYDDDEQLQENAAADTHTDLLMSLPIAHRTSTGRLSLDGA</sequence>
<keyword evidence="2" id="KW-1185">Reference proteome</keyword>
<evidence type="ECO:0000313" key="1">
    <source>
        <dbReference type="EMBL" id="EME46587.1"/>
    </source>
</evidence>
<dbReference type="Proteomes" id="UP000016933">
    <property type="component" value="Unassembled WGS sequence"/>
</dbReference>
<evidence type="ECO:0000313" key="2">
    <source>
        <dbReference type="Proteomes" id="UP000016933"/>
    </source>
</evidence>